<reference evidence="1 2" key="1">
    <citation type="journal article" date="2010" name="Appl. Environ. Microbiol.">
        <title>The genome sequence of the crenarchaeon Acidilobus saccharovorans supports a new order, Acidilobales, and suggests an important ecological role in terrestrial acidic hot springs.</title>
        <authorList>
            <person name="Mardanov A.V."/>
            <person name="Svetlitchnyi V.A."/>
            <person name="Beletsky A.V."/>
            <person name="Prokofeva M.I."/>
            <person name="Bonch-Osmolovskaya E.A."/>
            <person name="Ravin N.V."/>
            <person name="Skryabin K.G."/>
        </authorList>
    </citation>
    <scope>NUCLEOTIDE SEQUENCE [LARGE SCALE GENOMIC DNA]</scope>
    <source>
        <strain evidence="2">DSM 16705 / JCM 18335 / VKM B-2471 / 345-15</strain>
    </source>
</reference>
<evidence type="ECO:0000313" key="2">
    <source>
        <dbReference type="Proteomes" id="UP000000346"/>
    </source>
</evidence>
<gene>
    <name evidence="1" type="ordered locus">ASAC_0356</name>
</gene>
<name>D9Q0C5_ACIS3</name>
<protein>
    <recommendedName>
        <fullName evidence="3">Crenarchaeal protein</fullName>
    </recommendedName>
</protein>
<organism evidence="1 2">
    <name type="scientific">Acidilobus saccharovorans (strain DSM 16705 / JCM 18335 / VKM B-2471 / 345-15)</name>
    <dbReference type="NCBI Taxonomy" id="666510"/>
    <lineage>
        <taxon>Archaea</taxon>
        <taxon>Thermoproteota</taxon>
        <taxon>Thermoprotei</taxon>
        <taxon>Acidilobales</taxon>
        <taxon>Acidilobaceae</taxon>
        <taxon>Acidilobus</taxon>
    </lineage>
</organism>
<dbReference type="eggNOG" id="arCOG04275">
    <property type="taxonomic scope" value="Archaea"/>
</dbReference>
<accession>D9Q0C5</accession>
<dbReference type="Proteomes" id="UP000000346">
    <property type="component" value="Chromosome"/>
</dbReference>
<keyword evidence="2" id="KW-1185">Reference proteome</keyword>
<dbReference type="HOGENOM" id="CLU_168009_0_0_2"/>
<evidence type="ECO:0008006" key="3">
    <source>
        <dbReference type="Google" id="ProtNLM"/>
    </source>
</evidence>
<dbReference type="AlphaFoldDB" id="D9Q0C5"/>
<dbReference type="KEGG" id="asc:ASAC_0356"/>
<evidence type="ECO:0000313" key="1">
    <source>
        <dbReference type="EMBL" id="ADL18763.1"/>
    </source>
</evidence>
<dbReference type="EMBL" id="CP001742">
    <property type="protein sequence ID" value="ADL18763.1"/>
    <property type="molecule type" value="Genomic_DNA"/>
</dbReference>
<sequence length="93" mass="11140">MASYAIVMPIYRYFESGLVYYFIQTTYRDYYKYYGIPIIYYFCSKPTEDEQRYKYVLLKVDESGEKVELSDRSRPGWAAIPIINLKSKPPFMP</sequence>
<dbReference type="InParanoid" id="D9Q0C5"/>
<proteinExistence type="predicted"/>